<keyword evidence="2" id="KW-0645">Protease</keyword>
<proteinExistence type="inferred from homology"/>
<keyword evidence="6" id="KW-1185">Reference proteome</keyword>
<name>A0ABQ7J676_9APIC</name>
<keyword evidence="3" id="KW-0888">Threonine protease</keyword>
<dbReference type="CDD" id="cd01913">
    <property type="entry name" value="protease_HslV"/>
    <property type="match status" value="1"/>
</dbReference>
<evidence type="ECO:0000313" key="6">
    <source>
        <dbReference type="Proteomes" id="UP000823046"/>
    </source>
</evidence>
<dbReference type="PANTHER" id="PTHR32194">
    <property type="entry name" value="METALLOPROTEASE TLDD"/>
    <property type="match status" value="1"/>
</dbReference>
<dbReference type="SUPFAM" id="SSF56235">
    <property type="entry name" value="N-terminal nucleophile aminohydrolases (Ntn hydrolases)"/>
    <property type="match status" value="1"/>
</dbReference>
<dbReference type="Proteomes" id="UP000823046">
    <property type="component" value="Unassembled WGS sequence"/>
</dbReference>
<evidence type="ECO:0000256" key="1">
    <source>
        <dbReference type="ARBA" id="ARBA00006053"/>
    </source>
</evidence>
<dbReference type="PANTHER" id="PTHR32194:SF7">
    <property type="entry name" value="ATP-DEPENDENT PROTEASE SUBUNIT HSLV"/>
    <property type="match status" value="1"/>
</dbReference>
<dbReference type="InterPro" id="IPR029055">
    <property type="entry name" value="Ntn_hydrolases_N"/>
</dbReference>
<dbReference type="InterPro" id="IPR001353">
    <property type="entry name" value="Proteasome_sua/b"/>
</dbReference>
<dbReference type="InterPro" id="IPR022281">
    <property type="entry name" value="ATP-dep_Prtase_HsIV_su"/>
</dbReference>
<evidence type="ECO:0000256" key="3">
    <source>
        <dbReference type="ARBA" id="ARBA00022698"/>
    </source>
</evidence>
<organism evidence="5 6">
    <name type="scientific">Cardiosporidium cionae</name>
    <dbReference type="NCBI Taxonomy" id="476202"/>
    <lineage>
        <taxon>Eukaryota</taxon>
        <taxon>Sar</taxon>
        <taxon>Alveolata</taxon>
        <taxon>Apicomplexa</taxon>
        <taxon>Aconoidasida</taxon>
        <taxon>Nephromycida</taxon>
        <taxon>Cardiosporidium</taxon>
    </lineage>
</organism>
<sequence length="258" mass="27979">MNTALLRSSFFFGHSLQNFVPSFHISTSRCSAIPISESSPFQLRASSSYIPGFSHGYFSQDSNGVPSMLGVGPMRGTTILCVRKNDKVCIAGDGMVSQGNMIVKPNARKIRRLKGNVILGFAGTTADCFTLVDRLEERLEEYPGQLLRACVELAKHWRMDRYLRHLQAVLVIADERLSLQVTGNGDVLESHDGILGVGSGGPYAIAAARALYDIEGFSAQAIATKAMDIASDMCCHTNNNILNEVIDSVKISSTATDE</sequence>
<comment type="caution">
    <text evidence="5">The sequence shown here is derived from an EMBL/GenBank/DDBJ whole genome shotgun (WGS) entry which is preliminary data.</text>
</comment>
<evidence type="ECO:0000256" key="4">
    <source>
        <dbReference type="ARBA" id="ARBA00022801"/>
    </source>
</evidence>
<evidence type="ECO:0000313" key="5">
    <source>
        <dbReference type="EMBL" id="KAF8819190.1"/>
    </source>
</evidence>
<comment type="similarity">
    <text evidence="1">Belongs to the peptidase T1B family. HslV subfamily.</text>
</comment>
<dbReference type="Pfam" id="PF00227">
    <property type="entry name" value="Proteasome"/>
    <property type="match status" value="1"/>
</dbReference>
<dbReference type="EMBL" id="JADAQX010000901">
    <property type="protein sequence ID" value="KAF8819190.1"/>
    <property type="molecule type" value="Genomic_DNA"/>
</dbReference>
<dbReference type="NCBIfam" id="TIGR03692">
    <property type="entry name" value="ATP_dep_HslV"/>
    <property type="match status" value="1"/>
</dbReference>
<dbReference type="Gene3D" id="3.60.20.10">
    <property type="entry name" value="Glutamine Phosphoribosylpyrophosphate, subunit 1, domain 1"/>
    <property type="match status" value="1"/>
</dbReference>
<dbReference type="InterPro" id="IPR023333">
    <property type="entry name" value="Proteasome_suB-type"/>
</dbReference>
<evidence type="ECO:0000256" key="2">
    <source>
        <dbReference type="ARBA" id="ARBA00022670"/>
    </source>
</evidence>
<dbReference type="PROSITE" id="PS51476">
    <property type="entry name" value="PROTEASOME_BETA_2"/>
    <property type="match status" value="1"/>
</dbReference>
<accession>A0ABQ7J676</accession>
<gene>
    <name evidence="5" type="ORF">IE077_000163</name>
</gene>
<protein>
    <submittedName>
        <fullName evidence="5">Heat shock protein hslv</fullName>
    </submittedName>
</protein>
<keyword evidence="5" id="KW-0346">Stress response</keyword>
<dbReference type="NCBIfam" id="NF003964">
    <property type="entry name" value="PRK05456.1"/>
    <property type="match status" value="1"/>
</dbReference>
<keyword evidence="4" id="KW-0378">Hydrolase</keyword>
<reference evidence="5 6" key="1">
    <citation type="journal article" date="2020" name="bioRxiv">
        <title>Metabolic contributions of an alphaproteobacterial endosymbiont in the apicomplexan Cardiosporidium cionae.</title>
        <authorList>
            <person name="Hunter E.S."/>
            <person name="Paight C.J."/>
            <person name="Lane C.E."/>
        </authorList>
    </citation>
    <scope>NUCLEOTIDE SEQUENCE [LARGE SCALE GENOMIC DNA]</scope>
    <source>
        <strain evidence="5">ESH_2018</strain>
    </source>
</reference>